<sequence length="419" mass="46376">MRKMCPVRLSDVFTPGGLPSVTYVSRDHLELETKIEDALARGFSFIVVTGPTKSGKTVLCKRVLKNQKVVTVEGGRIRSEADFWLHIAASVNLPVEKTLTSTEALTTAFNGEGSGGIPGIFSAKAGTTRSDSEQTATANKFAVVPVIAAIERLVADRIPLLVDDFHYIDPEVQKAIIQSLKSAVFEGLPVLLLAVPHRAFDPLTVEREVEGRFKHIPIPAWSLEDLVQIPAKGFPELNARVERKVQTRICEDSFGNPLLVQDICSEFCLKNKVREKAAKPRKLNPKLLETTYIEMADSKGFPSLEILTRTPNARARALRKMRGGGEEDINKALLTSIARLGPKNTSNLSDIRLSYEAILDPSLPKPRKAEVVKALEQISSAAKANGQGQPSLEWIPEKEQLVITDPFLQFYLKWHLRKR</sequence>
<evidence type="ECO:0000313" key="1">
    <source>
        <dbReference type="EMBL" id="WHA41923.1"/>
    </source>
</evidence>
<dbReference type="Proteomes" id="UP000298664">
    <property type="component" value="Chromosome Circular"/>
</dbReference>
<reference evidence="1" key="1">
    <citation type="submission" date="2023-05" db="EMBL/GenBank/DDBJ databases">
        <title>Complete genome sequence of Agrobacterium larrymoorei CFBP5477.</title>
        <authorList>
            <person name="Yen H.-C."/>
            <person name="Chou L."/>
            <person name="Lin Y.-C."/>
            <person name="Lai E.-M."/>
            <person name="Kuo C.-H."/>
        </authorList>
    </citation>
    <scope>NUCLEOTIDE SEQUENCE</scope>
    <source>
        <strain evidence="1">CFBP5477</strain>
    </source>
</reference>
<dbReference type="EMBL" id="CP124733">
    <property type="protein sequence ID" value="WHA41923.1"/>
    <property type="molecule type" value="Genomic_DNA"/>
</dbReference>
<dbReference type="AlphaFoldDB" id="A0AAF0KEB9"/>
<proteinExistence type="predicted"/>
<dbReference type="Gene3D" id="3.40.50.300">
    <property type="entry name" value="P-loop containing nucleotide triphosphate hydrolases"/>
    <property type="match status" value="1"/>
</dbReference>
<dbReference type="SUPFAM" id="SSF52540">
    <property type="entry name" value="P-loop containing nucleoside triphosphate hydrolases"/>
    <property type="match status" value="1"/>
</dbReference>
<evidence type="ECO:0000313" key="2">
    <source>
        <dbReference type="Proteomes" id="UP000298664"/>
    </source>
</evidence>
<gene>
    <name evidence="1" type="ORF">CFBP5477_004645</name>
</gene>
<protein>
    <submittedName>
        <fullName evidence="1">Uncharacterized protein</fullName>
    </submittedName>
</protein>
<organism evidence="1 2">
    <name type="scientific">Agrobacterium larrymoorei</name>
    <dbReference type="NCBI Taxonomy" id="160699"/>
    <lineage>
        <taxon>Bacteria</taxon>
        <taxon>Pseudomonadati</taxon>
        <taxon>Pseudomonadota</taxon>
        <taxon>Alphaproteobacteria</taxon>
        <taxon>Hyphomicrobiales</taxon>
        <taxon>Rhizobiaceae</taxon>
        <taxon>Rhizobium/Agrobacterium group</taxon>
        <taxon>Agrobacterium</taxon>
    </lineage>
</organism>
<accession>A0AAF0KEB9</accession>
<dbReference type="RefSeq" id="WP_137393890.1">
    <property type="nucleotide sequence ID" value="NZ_CP124733.1"/>
</dbReference>
<name>A0AAF0KEB9_9HYPH</name>
<dbReference type="InterPro" id="IPR027417">
    <property type="entry name" value="P-loop_NTPase"/>
</dbReference>